<evidence type="ECO:0000313" key="2">
    <source>
        <dbReference type="EMBL" id="RHX78925.1"/>
    </source>
</evidence>
<dbReference type="EMBL" id="QHCR01000006">
    <property type="protein sequence ID" value="RHX78925.1"/>
    <property type="molecule type" value="Genomic_DNA"/>
</dbReference>
<dbReference type="Proteomes" id="UP000285569">
    <property type="component" value="Unassembled WGS sequence"/>
</dbReference>
<reference evidence="3" key="1">
    <citation type="submission" date="2018-05" db="EMBL/GenBank/DDBJ databases">
        <title>Leptospira yasudae sp. nov. and Leptospira stimsonii sp. nov., two pathogenic species of the genus Leptospira isolated from environmental sources.</title>
        <authorList>
            <person name="Casanovas-Massana A."/>
            <person name="Hamond C."/>
            <person name="Santos L.A."/>
            <person name="Hacker K.P."/>
            <person name="Balassiano I."/>
            <person name="Medeiros M.A."/>
            <person name="Reis M.G."/>
            <person name="Ko A.I."/>
            <person name="Wunder E.A."/>
        </authorList>
    </citation>
    <scope>NUCLEOTIDE SEQUENCE [LARGE SCALE GENOMIC DNA]</scope>
    <source>
        <strain evidence="3">B21</strain>
    </source>
</reference>
<feature type="transmembrane region" description="Helical" evidence="1">
    <location>
        <begin position="95"/>
        <end position="113"/>
    </location>
</feature>
<reference evidence="2 3" key="2">
    <citation type="journal article" date="2020" name="Int. J. Syst. Evol. Microbiol.">
        <title>Leptospira yasudae sp. nov. and Leptospira stimsonii sp. nov., two new species of the pathogenic group isolated from environmental sources.</title>
        <authorList>
            <person name="Casanovas-Massana A."/>
            <person name="Hamond C."/>
            <person name="Santos L.A."/>
            <person name="de Oliveira D."/>
            <person name="Hacker K.P."/>
            <person name="Balassiano I."/>
            <person name="Costa F."/>
            <person name="Medeiros M.A."/>
            <person name="Reis M.G."/>
            <person name="Ko A.I."/>
            <person name="Wunder E.A."/>
        </authorList>
    </citation>
    <scope>NUCLEOTIDE SEQUENCE [LARGE SCALE GENOMIC DNA]</scope>
    <source>
        <strain evidence="2 3">B21</strain>
    </source>
</reference>
<name>A0ABX9M0X1_9LEPT</name>
<keyword evidence="3" id="KW-1185">Reference proteome</keyword>
<feature type="transmembrane region" description="Helical" evidence="1">
    <location>
        <begin position="5"/>
        <end position="26"/>
    </location>
</feature>
<keyword evidence="1" id="KW-1133">Transmembrane helix</keyword>
<feature type="transmembrane region" description="Helical" evidence="1">
    <location>
        <begin position="275"/>
        <end position="298"/>
    </location>
</feature>
<gene>
    <name evidence="2" type="ORF">DLM77_13180</name>
</gene>
<feature type="transmembrane region" description="Helical" evidence="1">
    <location>
        <begin position="356"/>
        <end position="378"/>
    </location>
</feature>
<feature type="transmembrane region" description="Helical" evidence="1">
    <location>
        <begin position="180"/>
        <end position="205"/>
    </location>
</feature>
<feature type="transmembrane region" description="Helical" evidence="1">
    <location>
        <begin position="125"/>
        <end position="146"/>
    </location>
</feature>
<feature type="transmembrane region" description="Helical" evidence="1">
    <location>
        <begin position="310"/>
        <end position="336"/>
    </location>
</feature>
<organism evidence="2 3">
    <name type="scientific">Leptospira yasudae</name>
    <dbReference type="NCBI Taxonomy" id="2202201"/>
    <lineage>
        <taxon>Bacteria</taxon>
        <taxon>Pseudomonadati</taxon>
        <taxon>Spirochaetota</taxon>
        <taxon>Spirochaetia</taxon>
        <taxon>Leptospirales</taxon>
        <taxon>Leptospiraceae</taxon>
        <taxon>Leptospira</taxon>
    </lineage>
</organism>
<accession>A0ABX9M0X1</accession>
<keyword evidence="1" id="KW-0812">Transmembrane</keyword>
<dbReference type="RefSeq" id="WP_118956523.1">
    <property type="nucleotide sequence ID" value="NZ_QHCR01000006.1"/>
</dbReference>
<feature type="transmembrane region" description="Helical" evidence="1">
    <location>
        <begin position="56"/>
        <end position="74"/>
    </location>
</feature>
<evidence type="ECO:0000313" key="3">
    <source>
        <dbReference type="Proteomes" id="UP000285569"/>
    </source>
</evidence>
<proteinExistence type="predicted"/>
<keyword evidence="1" id="KW-0472">Membrane</keyword>
<feature type="transmembrane region" description="Helical" evidence="1">
    <location>
        <begin position="217"/>
        <end position="234"/>
    </location>
</feature>
<feature type="transmembrane region" description="Helical" evidence="1">
    <location>
        <begin position="155"/>
        <end position="174"/>
    </location>
</feature>
<sequence length="386" mass="42820">MNVSVIFAVGAALLSFYLVLIESYWINGTPPSPFSNAQEFTRITSEFLSGYFPGKTLSFLFGCLWIPVYASLLLSVRELKKNGSAFENFPKESGFLTKSLWAAIAVGLFGNVLDLFLDGNLAGFRFAWIETAFVGFYVLGIGFLGIRIRSENGRIGTFFTILTVISLLVGYYFYPLLHGALFPISVGFSFLLLGGASSPWILRFSEWIGEHASNKRILLFIGASVLVSGSMQLLEQMTPVPEGTSIPVKLDFRPFSTAKDVETVFGIYGETGRNLYFWGNVLDMILPIPVCLMIGSIYSRAAAYVNFPKLWNVLPFGFLVFDPIENAIMMYLLYVWPIVPEGLVAWTGTITFLKLTFVLLGYALLFGVLFASAIVFAFKKLKNSNV</sequence>
<protein>
    <submittedName>
        <fullName evidence="2">Uncharacterized protein</fullName>
    </submittedName>
</protein>
<evidence type="ECO:0000256" key="1">
    <source>
        <dbReference type="SAM" id="Phobius"/>
    </source>
</evidence>
<comment type="caution">
    <text evidence="2">The sequence shown here is derived from an EMBL/GenBank/DDBJ whole genome shotgun (WGS) entry which is preliminary data.</text>
</comment>